<reference evidence="2" key="1">
    <citation type="journal article" date="2014" name="Int. J. Syst. Evol. Microbiol.">
        <title>Complete genome of a new Firmicutes species belonging to the dominant human colonic microbiota ('Ruminococcus bicirculans') reveals two chromosomes and a selective capacity to utilize plant glucans.</title>
        <authorList>
            <consortium name="NISC Comparative Sequencing Program"/>
            <person name="Wegmann U."/>
            <person name="Louis P."/>
            <person name="Goesmann A."/>
            <person name="Henrissat B."/>
            <person name="Duncan S.H."/>
            <person name="Flint H.J."/>
        </authorList>
    </citation>
    <scope>NUCLEOTIDE SEQUENCE</scope>
    <source>
        <strain evidence="2">CECT 7184</strain>
    </source>
</reference>
<proteinExistence type="predicted"/>
<dbReference type="EMBL" id="JAUFQU010000001">
    <property type="protein sequence ID" value="MDN3705540.1"/>
    <property type="molecule type" value="Genomic_DNA"/>
</dbReference>
<dbReference type="RefSeq" id="WP_290361708.1">
    <property type="nucleotide sequence ID" value="NZ_JAUFQU010000001.1"/>
</dbReference>
<evidence type="ECO:0000313" key="3">
    <source>
        <dbReference type="EMBL" id="MDN3708809.1"/>
    </source>
</evidence>
<evidence type="ECO:0000256" key="1">
    <source>
        <dbReference type="SAM" id="MobiDB-lite"/>
    </source>
</evidence>
<feature type="region of interest" description="Disordered" evidence="1">
    <location>
        <begin position="1"/>
        <end position="58"/>
    </location>
</feature>
<dbReference type="Proteomes" id="UP001242368">
    <property type="component" value="Unassembled WGS sequence"/>
</dbReference>
<evidence type="ECO:0000313" key="4">
    <source>
        <dbReference type="Proteomes" id="UP001242368"/>
    </source>
</evidence>
<dbReference type="EMBL" id="JAUFQU010000001">
    <property type="protein sequence ID" value="MDN3708809.1"/>
    <property type="molecule type" value="Genomic_DNA"/>
</dbReference>
<reference evidence="2" key="3">
    <citation type="submission" date="2023-06" db="EMBL/GenBank/DDBJ databases">
        <authorList>
            <person name="Lucena T."/>
            <person name="Sun Q."/>
        </authorList>
    </citation>
    <scope>NUCLEOTIDE SEQUENCE</scope>
    <source>
        <strain evidence="2">CECT 7184</strain>
    </source>
</reference>
<keyword evidence="4" id="KW-1185">Reference proteome</keyword>
<feature type="compositionally biased region" description="Basic and acidic residues" evidence="1">
    <location>
        <begin position="49"/>
        <end position="58"/>
    </location>
</feature>
<gene>
    <name evidence="2" type="ORF">QW060_00105</name>
    <name evidence="3" type="ORF">QW060_17030</name>
</gene>
<name>A0ABT8CMW1_9FLAO</name>
<sequence>MHTIYSDMGRRNETNRLAHKKKVDQKKTKEQQTERIRKEKLQTIYNKLNNDKESGKQE</sequence>
<reference evidence="4" key="2">
    <citation type="journal article" date="2019" name="Int. J. Syst. Evol. Microbiol.">
        <title>The Global Catalogue of Microorganisms (GCM) 10K type strain sequencing project: providing services to taxonomists for standard genome sequencing and annotation.</title>
        <authorList>
            <consortium name="The Broad Institute Genomics Platform"/>
            <consortium name="The Broad Institute Genome Sequencing Center for Infectious Disease"/>
            <person name="Wu L."/>
            <person name="Ma J."/>
        </authorList>
    </citation>
    <scope>NUCLEOTIDE SEQUENCE [LARGE SCALE GENOMIC DNA]</scope>
    <source>
        <strain evidence="4">CECT 7184</strain>
    </source>
</reference>
<comment type="caution">
    <text evidence="2">The sequence shown here is derived from an EMBL/GenBank/DDBJ whole genome shotgun (WGS) entry which is preliminary data.</text>
</comment>
<evidence type="ECO:0000313" key="2">
    <source>
        <dbReference type="EMBL" id="MDN3705540.1"/>
    </source>
</evidence>
<feature type="compositionally biased region" description="Basic and acidic residues" evidence="1">
    <location>
        <begin position="25"/>
        <end position="41"/>
    </location>
</feature>
<organism evidence="2 4">
    <name type="scientific">Paenimyroides ceti</name>
    <dbReference type="NCBI Taxonomy" id="395087"/>
    <lineage>
        <taxon>Bacteria</taxon>
        <taxon>Pseudomonadati</taxon>
        <taxon>Bacteroidota</taxon>
        <taxon>Flavobacteriia</taxon>
        <taxon>Flavobacteriales</taxon>
        <taxon>Flavobacteriaceae</taxon>
        <taxon>Paenimyroides</taxon>
    </lineage>
</organism>
<protein>
    <submittedName>
        <fullName evidence="2">Uncharacterized protein</fullName>
    </submittedName>
</protein>
<accession>A0ABT8CMW1</accession>